<dbReference type="PANTHER" id="PTHR31589:SF223">
    <property type="entry name" value="PROTEIN, PUTATIVE (DUF239)-RELATED"/>
    <property type="match status" value="1"/>
</dbReference>
<evidence type="ECO:0000313" key="4">
    <source>
        <dbReference type="Proteomes" id="UP000053144"/>
    </source>
</evidence>
<proteinExistence type="predicted"/>
<feature type="signal peptide" evidence="1">
    <location>
        <begin position="1"/>
        <end position="18"/>
    </location>
</feature>
<dbReference type="OrthoDB" id="1858978at2759"/>
<dbReference type="InterPro" id="IPR004314">
    <property type="entry name" value="Neprosin"/>
</dbReference>
<dbReference type="Gene3D" id="3.90.1320.10">
    <property type="entry name" value="Outer-capsid protein sigma 3, large lobe"/>
    <property type="match status" value="1"/>
</dbReference>
<dbReference type="KEGG" id="var:108339916"/>
<dbReference type="Pfam" id="PF14365">
    <property type="entry name" value="Neprosin_AP"/>
    <property type="match status" value="1"/>
</dbReference>
<dbReference type="PANTHER" id="PTHR31589">
    <property type="entry name" value="PROTEIN, PUTATIVE (DUF239)-RELATED-RELATED"/>
    <property type="match status" value="1"/>
</dbReference>
<dbReference type="Pfam" id="PF03080">
    <property type="entry name" value="Neprosin"/>
    <property type="match status" value="1"/>
</dbReference>
<dbReference type="STRING" id="3914.A0A0L9V2G2"/>
<evidence type="ECO:0000256" key="1">
    <source>
        <dbReference type="SAM" id="SignalP"/>
    </source>
</evidence>
<dbReference type="Gramene" id="KOM49233">
    <property type="protein sequence ID" value="KOM49233"/>
    <property type="gene ID" value="LR48_Vigan08g006000"/>
</dbReference>
<dbReference type="OMA" id="SALWINI"/>
<sequence length="389" mass="43942">MIHILLFVLYMLSSYVSYKVDGILSVPKEDLMLERKLEIINKPLIKSIHMESGQIVDCIDIYKQPSFDNPLLKDHKLQRKPNFQNASGETRQKTLGTIPMFGLGKDECPMGTVPILRTIKDDLIKEKSLLNDHILVQDISGVHIAEVALKPHYGPYYGVGGINSIFNPRVDTKCQISMSHLWVQNGAKESTNKISLGWHVSPQLYGDHATHFYMSWTSDNYRRTGCYNLLCAGFVQTNRKIYFGEPISLTSQDGGPIYDVAFSISQDSVTKNWWISINENSIGYLPAKLFSNMSSANEVGWGGRTGTHPNTQSPQMGSGHFPHDNPLHACYFRKVSIQDNKRKTRAAKVYQTHSFTDNLKCYDVRYFGDQDPYYYYVVLFGGPGGNCGN</sequence>
<dbReference type="EMBL" id="CM003378">
    <property type="protein sequence ID" value="KOM49233.1"/>
    <property type="molecule type" value="Genomic_DNA"/>
</dbReference>
<evidence type="ECO:0000259" key="2">
    <source>
        <dbReference type="PROSITE" id="PS52045"/>
    </source>
</evidence>
<dbReference type="AlphaFoldDB" id="A0A0L9V2G2"/>
<feature type="chain" id="PRO_5005596160" description="Neprosin PEP catalytic domain-containing protein" evidence="1">
    <location>
        <begin position="19"/>
        <end position="389"/>
    </location>
</feature>
<keyword evidence="1" id="KW-0732">Signal</keyword>
<dbReference type="Proteomes" id="UP000053144">
    <property type="component" value="Chromosome 8"/>
</dbReference>
<gene>
    <name evidence="3" type="ORF">LR48_Vigan08g006000</name>
</gene>
<dbReference type="InterPro" id="IPR025521">
    <property type="entry name" value="Neprosin_propep"/>
</dbReference>
<reference evidence="4" key="1">
    <citation type="journal article" date="2015" name="Proc. Natl. Acad. Sci. U.S.A.">
        <title>Genome sequencing of adzuki bean (Vigna angularis) provides insight into high starch and low fat accumulation and domestication.</title>
        <authorList>
            <person name="Yang K."/>
            <person name="Tian Z."/>
            <person name="Chen C."/>
            <person name="Luo L."/>
            <person name="Zhao B."/>
            <person name="Wang Z."/>
            <person name="Yu L."/>
            <person name="Li Y."/>
            <person name="Sun Y."/>
            <person name="Li W."/>
            <person name="Chen Y."/>
            <person name="Li Y."/>
            <person name="Zhang Y."/>
            <person name="Ai D."/>
            <person name="Zhao J."/>
            <person name="Shang C."/>
            <person name="Ma Y."/>
            <person name="Wu B."/>
            <person name="Wang M."/>
            <person name="Gao L."/>
            <person name="Sun D."/>
            <person name="Zhang P."/>
            <person name="Guo F."/>
            <person name="Wang W."/>
            <person name="Li Y."/>
            <person name="Wang J."/>
            <person name="Varshney R.K."/>
            <person name="Wang J."/>
            <person name="Ling H.Q."/>
            <person name="Wan P."/>
        </authorList>
    </citation>
    <scope>NUCLEOTIDE SEQUENCE</scope>
    <source>
        <strain evidence="4">cv. Jingnong 6</strain>
    </source>
</reference>
<name>A0A0L9V2G2_PHAAN</name>
<accession>A0A0L9V2G2</accession>
<dbReference type="InterPro" id="IPR053168">
    <property type="entry name" value="Glutamic_endopeptidase"/>
</dbReference>
<evidence type="ECO:0000313" key="3">
    <source>
        <dbReference type="EMBL" id="KOM49233.1"/>
    </source>
</evidence>
<protein>
    <recommendedName>
        <fullName evidence="2">Neprosin PEP catalytic domain-containing protein</fullName>
    </recommendedName>
</protein>
<feature type="domain" description="Neprosin PEP catalytic" evidence="2">
    <location>
        <begin position="137"/>
        <end position="388"/>
    </location>
</feature>
<dbReference type="PROSITE" id="PS52045">
    <property type="entry name" value="NEPROSIN_PEP_CD"/>
    <property type="match status" value="1"/>
</dbReference>
<organism evidence="3 4">
    <name type="scientific">Phaseolus angularis</name>
    <name type="common">Azuki bean</name>
    <name type="synonym">Vigna angularis</name>
    <dbReference type="NCBI Taxonomy" id="3914"/>
    <lineage>
        <taxon>Eukaryota</taxon>
        <taxon>Viridiplantae</taxon>
        <taxon>Streptophyta</taxon>
        <taxon>Embryophyta</taxon>
        <taxon>Tracheophyta</taxon>
        <taxon>Spermatophyta</taxon>
        <taxon>Magnoliopsida</taxon>
        <taxon>eudicotyledons</taxon>
        <taxon>Gunneridae</taxon>
        <taxon>Pentapetalae</taxon>
        <taxon>rosids</taxon>
        <taxon>fabids</taxon>
        <taxon>Fabales</taxon>
        <taxon>Fabaceae</taxon>
        <taxon>Papilionoideae</taxon>
        <taxon>50 kb inversion clade</taxon>
        <taxon>NPAAA clade</taxon>
        <taxon>indigoferoid/millettioid clade</taxon>
        <taxon>Phaseoleae</taxon>
        <taxon>Vigna</taxon>
    </lineage>
</organism>